<keyword evidence="7" id="KW-0378">Hydrolase</keyword>
<dbReference type="PANTHER" id="PTHR42944">
    <property type="entry name" value="ADENINE DNA GLYCOSYLASE"/>
    <property type="match status" value="1"/>
</dbReference>
<dbReference type="InterPro" id="IPR044298">
    <property type="entry name" value="MIG/MutY"/>
</dbReference>
<keyword evidence="10" id="KW-0234">DNA repair</keyword>
<comment type="cofactor">
    <cofactor evidence="12">
        <name>[4Fe-4S] cluster</name>
        <dbReference type="ChEBI" id="CHEBI:49883"/>
    </cofactor>
    <text evidence="12">Binds 1 [4Fe-4S] cluster.</text>
</comment>
<feature type="region of interest" description="Disordered" evidence="13">
    <location>
        <begin position="294"/>
        <end position="315"/>
    </location>
</feature>
<keyword evidence="8 12" id="KW-0408">Iron</keyword>
<evidence type="ECO:0000256" key="9">
    <source>
        <dbReference type="ARBA" id="ARBA00023014"/>
    </source>
</evidence>
<dbReference type="EMBL" id="JAZHXJ010000706">
    <property type="protein sequence ID" value="KAL1853280.1"/>
    <property type="molecule type" value="Genomic_DNA"/>
</dbReference>
<evidence type="ECO:0000313" key="15">
    <source>
        <dbReference type="Proteomes" id="UP001586593"/>
    </source>
</evidence>
<keyword evidence="5" id="KW-0479">Metal-binding</keyword>
<evidence type="ECO:0000256" key="7">
    <source>
        <dbReference type="ARBA" id="ARBA00022801"/>
    </source>
</evidence>
<dbReference type="InterPro" id="IPR029119">
    <property type="entry name" value="MutY_C"/>
</dbReference>
<evidence type="ECO:0000256" key="6">
    <source>
        <dbReference type="ARBA" id="ARBA00022763"/>
    </source>
</evidence>
<dbReference type="SUPFAM" id="SSF55811">
    <property type="entry name" value="Nudix"/>
    <property type="match status" value="1"/>
</dbReference>
<evidence type="ECO:0000256" key="1">
    <source>
        <dbReference type="ARBA" id="ARBA00000843"/>
    </source>
</evidence>
<protein>
    <recommendedName>
        <fullName evidence="3 12">Adenine DNA glycosylase</fullName>
        <ecNumber evidence="2 12">3.2.2.31</ecNumber>
    </recommendedName>
</protein>
<keyword evidence="9" id="KW-0411">Iron-sulfur</keyword>
<feature type="compositionally biased region" description="Low complexity" evidence="13">
    <location>
        <begin position="255"/>
        <end position="266"/>
    </location>
</feature>
<proteinExistence type="inferred from homology"/>
<evidence type="ECO:0000256" key="10">
    <source>
        <dbReference type="ARBA" id="ARBA00023204"/>
    </source>
</evidence>
<sequence>MVDGNVIRVLSRQLGLLADPKSNKAVVDAIWAVAEALVQMVAAEAQRSDAGFECAHDSVAVPVSDRPGRWGQALMELGSTICTPKPNCEQCPITSTCRAYGEGQLLAGKPKQAAGPDGSRRGDPTEIEDLCHLCEPLEETEVLDDSRPLSTATAATNAAPRPRKTRRSTREGAKSRFFERESTDDDEQDALAVIVEHARRFPIKSVKKTLRQEDSLVCAIRRPSDGSYLIRRRPSKGQLAGLWELPNRPLSGDNAPPAGAGKGAPATNVPKPSTTGSRKQEAESFVSELLLGLGGKRSGTTSTTRSRGSRPPAARHVGELGCVPWQFSHLKLAMHVHLFVLVEPSGSSARDDQALADDHSSSPLLRWASPDEIEAESMGTGMRKCWELVTQSR</sequence>
<comment type="similarity">
    <text evidence="12">Belongs to the Nth/MutY family.</text>
</comment>
<comment type="caution">
    <text evidence="14">The sequence shown here is derived from an EMBL/GenBank/DDBJ whole genome shotgun (WGS) entry which is preliminary data.</text>
</comment>
<comment type="catalytic activity">
    <reaction evidence="1 12">
        <text>Hydrolyzes free adenine bases from 7,8-dihydro-8-oxoguanine:adenine mismatched double-stranded DNA, leaving an apurinic site.</text>
        <dbReference type="EC" id="3.2.2.31"/>
    </reaction>
</comment>
<dbReference type="EC" id="3.2.2.31" evidence="2 12"/>
<keyword evidence="15" id="KW-1185">Reference proteome</keyword>
<evidence type="ECO:0000256" key="11">
    <source>
        <dbReference type="ARBA" id="ARBA00023295"/>
    </source>
</evidence>
<dbReference type="InterPro" id="IPR023170">
    <property type="entry name" value="HhH_base_excis_C"/>
</dbReference>
<dbReference type="InterPro" id="IPR015797">
    <property type="entry name" value="NUDIX_hydrolase-like_dom_sf"/>
</dbReference>
<feature type="compositionally biased region" description="Basic and acidic residues" evidence="13">
    <location>
        <begin position="168"/>
        <end position="181"/>
    </location>
</feature>
<keyword evidence="11 12" id="KW-0326">Glycosidase</keyword>
<gene>
    <name evidence="14" type="ORF">VTK73DRAFT_9022</name>
</gene>
<dbReference type="SUPFAM" id="SSF48150">
    <property type="entry name" value="DNA-glycosylase"/>
    <property type="match status" value="1"/>
</dbReference>
<feature type="compositionally biased region" description="Low complexity" evidence="13">
    <location>
        <begin position="151"/>
        <end position="160"/>
    </location>
</feature>
<reference evidence="14 15" key="1">
    <citation type="journal article" date="2024" name="Commun. Biol.">
        <title>Comparative genomic analysis of thermophilic fungi reveals convergent evolutionary adaptations and gene losses.</title>
        <authorList>
            <person name="Steindorff A.S."/>
            <person name="Aguilar-Pontes M.V."/>
            <person name="Robinson A.J."/>
            <person name="Andreopoulos B."/>
            <person name="LaButti K."/>
            <person name="Kuo A."/>
            <person name="Mondo S."/>
            <person name="Riley R."/>
            <person name="Otillar R."/>
            <person name="Haridas S."/>
            <person name="Lipzen A."/>
            <person name="Grimwood J."/>
            <person name="Schmutz J."/>
            <person name="Clum A."/>
            <person name="Reid I.D."/>
            <person name="Moisan M.C."/>
            <person name="Butler G."/>
            <person name="Nguyen T.T.M."/>
            <person name="Dewar K."/>
            <person name="Conant G."/>
            <person name="Drula E."/>
            <person name="Henrissat B."/>
            <person name="Hansel C."/>
            <person name="Singer S."/>
            <person name="Hutchinson M.I."/>
            <person name="de Vries R.P."/>
            <person name="Natvig D.O."/>
            <person name="Powell A.J."/>
            <person name="Tsang A."/>
            <person name="Grigoriev I.V."/>
        </authorList>
    </citation>
    <scope>NUCLEOTIDE SEQUENCE [LARGE SCALE GENOMIC DNA]</scope>
    <source>
        <strain evidence="14 15">ATCC 24622</strain>
    </source>
</reference>
<accession>A0ABR3W4Z8</accession>
<evidence type="ECO:0000256" key="5">
    <source>
        <dbReference type="ARBA" id="ARBA00022723"/>
    </source>
</evidence>
<comment type="function">
    <text evidence="12">Adenine glycosylase active on G-A mispairs.</text>
</comment>
<evidence type="ECO:0000256" key="3">
    <source>
        <dbReference type="ARBA" id="ARBA00022023"/>
    </source>
</evidence>
<dbReference type="Proteomes" id="UP001586593">
    <property type="component" value="Unassembled WGS sequence"/>
</dbReference>
<dbReference type="PANTHER" id="PTHR42944:SF1">
    <property type="entry name" value="ADENINE DNA GLYCOSYLASE"/>
    <property type="match status" value="1"/>
</dbReference>
<evidence type="ECO:0000256" key="4">
    <source>
        <dbReference type="ARBA" id="ARBA00022485"/>
    </source>
</evidence>
<dbReference type="Gene3D" id="1.10.1670.10">
    <property type="entry name" value="Helix-hairpin-Helix base-excision DNA repair enzymes (C-terminal)"/>
    <property type="match status" value="1"/>
</dbReference>
<feature type="region of interest" description="Disordered" evidence="13">
    <location>
        <begin position="240"/>
        <end position="281"/>
    </location>
</feature>
<dbReference type="Gene3D" id="3.90.79.10">
    <property type="entry name" value="Nucleoside Triphosphate Pyrophosphohydrolase"/>
    <property type="match status" value="1"/>
</dbReference>
<evidence type="ECO:0000256" key="2">
    <source>
        <dbReference type="ARBA" id="ARBA00012045"/>
    </source>
</evidence>
<dbReference type="SMART" id="SM00525">
    <property type="entry name" value="FES"/>
    <property type="match status" value="1"/>
</dbReference>
<keyword evidence="6 12" id="KW-0227">DNA damage</keyword>
<name>A0ABR3W4Z8_9PEZI</name>
<feature type="region of interest" description="Disordered" evidence="13">
    <location>
        <begin position="142"/>
        <end position="182"/>
    </location>
</feature>
<evidence type="ECO:0000256" key="13">
    <source>
        <dbReference type="SAM" id="MobiDB-lite"/>
    </source>
</evidence>
<organism evidence="14 15">
    <name type="scientific">Phialemonium thermophilum</name>
    <dbReference type="NCBI Taxonomy" id="223376"/>
    <lineage>
        <taxon>Eukaryota</taxon>
        <taxon>Fungi</taxon>
        <taxon>Dikarya</taxon>
        <taxon>Ascomycota</taxon>
        <taxon>Pezizomycotina</taxon>
        <taxon>Sordariomycetes</taxon>
        <taxon>Sordariomycetidae</taxon>
        <taxon>Cephalothecales</taxon>
        <taxon>Cephalothecaceae</taxon>
        <taxon>Phialemonium</taxon>
    </lineage>
</organism>
<dbReference type="InterPro" id="IPR003651">
    <property type="entry name" value="Endonuclease3_FeS-loop_motif"/>
</dbReference>
<dbReference type="CDD" id="cd03431">
    <property type="entry name" value="NUDIX_DNA_Glycosylase_C-MutY"/>
    <property type="match status" value="1"/>
</dbReference>
<evidence type="ECO:0000313" key="14">
    <source>
        <dbReference type="EMBL" id="KAL1853280.1"/>
    </source>
</evidence>
<feature type="compositionally biased region" description="Low complexity" evidence="13">
    <location>
        <begin position="298"/>
        <end position="310"/>
    </location>
</feature>
<evidence type="ECO:0000256" key="8">
    <source>
        <dbReference type="ARBA" id="ARBA00023004"/>
    </source>
</evidence>
<keyword evidence="4" id="KW-0004">4Fe-4S</keyword>
<evidence type="ECO:0000256" key="12">
    <source>
        <dbReference type="RuleBase" id="RU365096"/>
    </source>
</evidence>
<dbReference type="InterPro" id="IPR011257">
    <property type="entry name" value="DNA_glycosylase"/>
</dbReference>